<evidence type="ECO:0000256" key="4">
    <source>
        <dbReference type="SAM" id="Coils"/>
    </source>
</evidence>
<feature type="domain" description="Rad50/SbcC-type AAA" evidence="5">
    <location>
        <begin position="63"/>
        <end position="119"/>
    </location>
</feature>
<dbReference type="PANTHER" id="PTHR32114">
    <property type="entry name" value="ABC TRANSPORTER ABCH.3"/>
    <property type="match status" value="1"/>
</dbReference>
<dbReference type="SUPFAM" id="SSF52540">
    <property type="entry name" value="P-loop containing nucleoside triphosphate hydrolases"/>
    <property type="match status" value="1"/>
</dbReference>
<dbReference type="EMBL" id="CP087164">
    <property type="protein sequence ID" value="UGS36457.1"/>
    <property type="molecule type" value="Genomic_DNA"/>
</dbReference>
<evidence type="ECO:0000313" key="7">
    <source>
        <dbReference type="Proteomes" id="UP001162834"/>
    </source>
</evidence>
<dbReference type="Pfam" id="PF13476">
    <property type="entry name" value="AAA_23"/>
    <property type="match status" value="1"/>
</dbReference>
<dbReference type="GO" id="GO:0016887">
    <property type="term" value="F:ATP hydrolysis activity"/>
    <property type="evidence" value="ECO:0007669"/>
    <property type="project" value="InterPro"/>
</dbReference>
<evidence type="ECO:0000256" key="1">
    <source>
        <dbReference type="ARBA" id="ARBA00006930"/>
    </source>
</evidence>
<name>A0A9E6XYU3_9ACTN</name>
<keyword evidence="7" id="KW-1185">Reference proteome</keyword>
<dbReference type="InterPro" id="IPR038729">
    <property type="entry name" value="Rad50/SbcC_AAA"/>
</dbReference>
<evidence type="ECO:0000256" key="3">
    <source>
        <dbReference type="ARBA" id="ARBA00013368"/>
    </source>
</evidence>
<dbReference type="KEGG" id="sbae:DSM104329_02863"/>
<accession>A0A9E6XYU3</accession>
<proteinExistence type="inferred from homology"/>
<comment type="similarity">
    <text evidence="1">Belongs to the SMC family. SbcC subfamily.</text>
</comment>
<dbReference type="PANTHER" id="PTHR32114:SF2">
    <property type="entry name" value="ABC TRANSPORTER ABCH.3"/>
    <property type="match status" value="1"/>
</dbReference>
<dbReference type="Gene3D" id="3.40.50.300">
    <property type="entry name" value="P-loop containing nucleotide triphosphate hydrolases"/>
    <property type="match status" value="2"/>
</dbReference>
<evidence type="ECO:0000259" key="5">
    <source>
        <dbReference type="Pfam" id="PF13476"/>
    </source>
</evidence>
<gene>
    <name evidence="6" type="ORF">DSM104329_02863</name>
</gene>
<sequence>MWCGMEAHADDRRMDPTIAAQLRARLDVSELDADAKAVISAAIGDGDALPAAAKTVAGVYLKSISVRGFRGIGPEAVLSLRPQPGLTVVVGRNGSGKSSFAEGLELLLTGTTKRWESAAKPWLSAWQCLHSDEGARVSAELVVSGEQAPVRLQRTWEPDAGFTDASGATDAIETLDTRGWTEALTAFRPFLSYGELASMFDKLTSLYAALSPVLGLEDVDRLLVRLSDRRLALDNSAKAVKNAAKELAAQLDPDDPRQAELASLLVTRTIDPDKVRHHLDAHPPGMSANDAATAGLRARATRAVPDDEAIRAARLGLDEAEATRRALSRTDLDRARRLATLLEGALAVRDAGRLMEDCPVCGTTQVLDAEWDERARQEIAELRRQASVLDAATQQAASALRRWEAVLHQVDIATDGTLEEALAAAERIRQAAAAARAELQGLDEAWQTQVEAAMAWLRSAREAAARSGELKATKAAEAWLKQVADDLRNDRFRPIADQAVANWQQLRHDSNVELHDIRLKSVGRQRQASFDVRADGTQANALGVMSQGELLALSVSVFLPRAGLDESPFRFAVIDDPVQSMDPAKVDGLARILADAAKTRQVVVFTHDDRLPEAIRRLRLPATVLQVLRQRRSQVTVREVRSPLVQHLKDAKTMAKSDRLAEGVQQRVVPTLCRGAIEAACARGAGRAAGR</sequence>
<reference evidence="6" key="1">
    <citation type="journal article" date="2022" name="Int. J. Syst. Evol. Microbiol.">
        <title>Pseudomonas aegrilactucae sp. nov. and Pseudomonas morbosilactucae sp. nov., pathogens causing bacterial rot of lettuce in Japan.</title>
        <authorList>
            <person name="Sawada H."/>
            <person name="Fujikawa T."/>
            <person name="Satou M."/>
        </authorList>
    </citation>
    <scope>NUCLEOTIDE SEQUENCE</scope>
    <source>
        <strain evidence="6">0166_1</strain>
    </source>
</reference>
<dbReference type="GO" id="GO:0006302">
    <property type="term" value="P:double-strand break repair"/>
    <property type="evidence" value="ECO:0007669"/>
    <property type="project" value="InterPro"/>
</dbReference>
<dbReference type="InterPro" id="IPR027417">
    <property type="entry name" value="P-loop_NTPase"/>
</dbReference>
<dbReference type="AlphaFoldDB" id="A0A9E6XYU3"/>
<evidence type="ECO:0000313" key="6">
    <source>
        <dbReference type="EMBL" id="UGS36457.1"/>
    </source>
</evidence>
<keyword evidence="4" id="KW-0175">Coiled coil</keyword>
<feature type="coiled-coil region" evidence="4">
    <location>
        <begin position="418"/>
        <end position="445"/>
    </location>
</feature>
<protein>
    <recommendedName>
        <fullName evidence="3">Nuclease SbcCD subunit C</fullName>
    </recommendedName>
</protein>
<dbReference type="Proteomes" id="UP001162834">
    <property type="component" value="Chromosome"/>
</dbReference>
<evidence type="ECO:0000256" key="2">
    <source>
        <dbReference type="ARBA" id="ARBA00011322"/>
    </source>
</evidence>
<comment type="subunit">
    <text evidence="2">Heterodimer of SbcC and SbcD.</text>
</comment>
<organism evidence="6 7">
    <name type="scientific">Capillimicrobium parvum</name>
    <dbReference type="NCBI Taxonomy" id="2884022"/>
    <lineage>
        <taxon>Bacteria</taxon>
        <taxon>Bacillati</taxon>
        <taxon>Actinomycetota</taxon>
        <taxon>Thermoleophilia</taxon>
        <taxon>Solirubrobacterales</taxon>
        <taxon>Capillimicrobiaceae</taxon>
        <taxon>Capillimicrobium</taxon>
    </lineage>
</organism>